<proteinExistence type="predicted"/>
<dbReference type="InterPro" id="IPR021109">
    <property type="entry name" value="Peptidase_aspartic_dom_sf"/>
</dbReference>
<evidence type="ECO:0000313" key="1">
    <source>
        <dbReference type="EMBL" id="CAL1388158.1"/>
    </source>
</evidence>
<dbReference type="Proteomes" id="UP001497516">
    <property type="component" value="Chromosome 5"/>
</dbReference>
<dbReference type="PANTHER" id="PTHR33067:SF9">
    <property type="entry name" value="RNA-DIRECTED DNA POLYMERASE"/>
    <property type="match status" value="1"/>
</dbReference>
<gene>
    <name evidence="1" type="ORF">LTRI10_LOCUS29099</name>
</gene>
<evidence type="ECO:0000313" key="2">
    <source>
        <dbReference type="Proteomes" id="UP001497516"/>
    </source>
</evidence>
<organism evidence="1 2">
    <name type="scientific">Linum trigynum</name>
    <dbReference type="NCBI Taxonomy" id="586398"/>
    <lineage>
        <taxon>Eukaryota</taxon>
        <taxon>Viridiplantae</taxon>
        <taxon>Streptophyta</taxon>
        <taxon>Embryophyta</taxon>
        <taxon>Tracheophyta</taxon>
        <taxon>Spermatophyta</taxon>
        <taxon>Magnoliopsida</taxon>
        <taxon>eudicotyledons</taxon>
        <taxon>Gunneridae</taxon>
        <taxon>Pentapetalae</taxon>
        <taxon>rosids</taxon>
        <taxon>fabids</taxon>
        <taxon>Malpighiales</taxon>
        <taxon>Linaceae</taxon>
        <taxon>Linum</taxon>
    </lineage>
</organism>
<dbReference type="PANTHER" id="PTHR33067">
    <property type="entry name" value="RNA-DIRECTED DNA POLYMERASE-RELATED"/>
    <property type="match status" value="1"/>
</dbReference>
<dbReference type="Gene3D" id="2.40.70.10">
    <property type="entry name" value="Acid Proteases"/>
    <property type="match status" value="1"/>
</dbReference>
<name>A0AAV2EQ89_9ROSI</name>
<accession>A0AAV2EQ89</accession>
<protein>
    <recommendedName>
        <fullName evidence="3">Reverse transcriptase domain-containing protein</fullName>
    </recommendedName>
</protein>
<reference evidence="1 2" key="1">
    <citation type="submission" date="2024-04" db="EMBL/GenBank/DDBJ databases">
        <authorList>
            <person name="Fracassetti M."/>
        </authorList>
    </citation>
    <scope>NUCLEOTIDE SEQUENCE [LARGE SCALE GENOMIC DNA]</scope>
</reference>
<dbReference type="EMBL" id="OZ034818">
    <property type="protein sequence ID" value="CAL1388158.1"/>
    <property type="molecule type" value="Genomic_DNA"/>
</dbReference>
<sequence length="138" mass="15333">MPYKLFKKLEVGDLKTSKLSITVADRSVISSRGIGEDMIVRVGKLCYLTDFVILGISEDSDVPLILSRPFLENAKALIDVNKETLIWRDGKKRIKLEIEPRVRSDEVKGVVSNDVNESGGEPPKANPTITCVVFDDVE</sequence>
<evidence type="ECO:0008006" key="3">
    <source>
        <dbReference type="Google" id="ProtNLM"/>
    </source>
</evidence>
<dbReference type="AlphaFoldDB" id="A0AAV2EQ89"/>
<keyword evidence="2" id="KW-1185">Reference proteome</keyword>